<name>A0A1X0NUT9_9TRYP</name>
<proteinExistence type="predicted"/>
<gene>
    <name evidence="2" type="ORF">TM35_000171250</name>
</gene>
<sequence length="986" mass="110717">MELDLDAVSQALERLVAPSTSKNGSLLNSSSKTPLMSAQVDTEKTFTSTSLESNAKRKEAQKVSTTSKKTLDSTRNTQEILISPSKLRQERRPQQKRSTPFVPSPNQIPCRIVESSGLGASAILLKSTLAGKRQEEKVWSTNLSQTPQPYFVLNCLPKNYLRKEVISHVAPTIESTGTHVERIRDILLSIAFEPIYDGSEEVETPIERLVISCSNHPRTGYVSVLRAKGIEGRLMRAIIPGTLMGPFLKVVLIPKDAVRIKVVRVSTIEIAFADSWSERRIIEEALISSHDNDETEVSDYIKTLQNMSGEKVVDETYVNKNDAVEILKRGNNIGSSSSVNSSTHISTVGNPQEEEEEEAESVVDSSDIHRQPRYKKQENDAPVQTDIHQRRRKKSTTFGNTQISGKPIKDFNYENDLEGTILSSPKEKEPKYFTGSMCTVENDSSKTLKNSVDPVVHDSDAFCQERNISENNSTEGRISKALIAWSVKQRLLQDESVMHSLRDGSGSPYEARSSSFPLCDDIKESCSDKLPNIIQTKQKSIETLQARNVWDAVSHWSYHDVLLESMTNSSAFCVSIAHTSEEVLASLPQPYGLQLLFVLTNEVEGSVKTETDYFELMMMIARGERRRGYNAELLFRMTDGFVCKLYSRRDTDKEPQWLLVSVQSRSMAINECLSEALGVYEKIFQTRKKSQKHEFNDTTKKDSISNEELNLSLKLPVLRSVLDFACLFEDLLPVLRLWLSVGDMYYYGDVQSVFCPFINDCGIIQPSCWFHCILKGVVRSVLLSLPGAERQSTGYETLREMSPTKQRRLACTTLHKSIPFCGVWQSHVHAVRIVLSNAHALHHLDLLEGILMNQYDFAIAESLCPDSRSKFDLLKEDSTTEISSFSPNAKLTTPSKDSEKTSVMAFHTLSRALERSWSVVGIVLPTETHFSEDAFMDTVIRWAYAMPRVIVIFYCDNVSDESSPLFSAGFVDAFATVSDLRTALKL</sequence>
<dbReference type="VEuPathDB" id="TriTrypDB:TM35_000171250"/>
<dbReference type="EMBL" id="NBCO01000017">
    <property type="protein sequence ID" value="ORC88253.1"/>
    <property type="molecule type" value="Genomic_DNA"/>
</dbReference>
<dbReference type="OrthoDB" id="244457at2759"/>
<feature type="compositionally biased region" description="Polar residues" evidence="1">
    <location>
        <begin position="62"/>
        <end position="80"/>
    </location>
</feature>
<feature type="region of interest" description="Disordered" evidence="1">
    <location>
        <begin position="331"/>
        <end position="405"/>
    </location>
</feature>
<evidence type="ECO:0000313" key="3">
    <source>
        <dbReference type="Proteomes" id="UP000192257"/>
    </source>
</evidence>
<dbReference type="GeneID" id="39985984"/>
<feature type="compositionally biased region" description="Basic and acidic residues" evidence="1">
    <location>
        <begin position="366"/>
        <end position="379"/>
    </location>
</feature>
<dbReference type="RefSeq" id="XP_028882319.1">
    <property type="nucleotide sequence ID" value="XM_029026204.1"/>
</dbReference>
<protein>
    <submittedName>
        <fullName evidence="2">Uncharacterized protein</fullName>
    </submittedName>
</protein>
<feature type="compositionally biased region" description="Polar residues" evidence="1">
    <location>
        <begin position="34"/>
        <end position="53"/>
    </location>
</feature>
<dbReference type="Proteomes" id="UP000192257">
    <property type="component" value="Unassembled WGS sequence"/>
</dbReference>
<accession>A0A1X0NUT9</accession>
<feature type="compositionally biased region" description="Low complexity" evidence="1">
    <location>
        <begin position="331"/>
        <end position="348"/>
    </location>
</feature>
<feature type="compositionally biased region" description="Low complexity" evidence="1">
    <location>
        <begin position="19"/>
        <end position="33"/>
    </location>
</feature>
<feature type="region of interest" description="Disordered" evidence="1">
    <location>
        <begin position="19"/>
        <end position="106"/>
    </location>
</feature>
<organism evidence="2 3">
    <name type="scientific">Trypanosoma theileri</name>
    <dbReference type="NCBI Taxonomy" id="67003"/>
    <lineage>
        <taxon>Eukaryota</taxon>
        <taxon>Discoba</taxon>
        <taxon>Euglenozoa</taxon>
        <taxon>Kinetoplastea</taxon>
        <taxon>Metakinetoplastina</taxon>
        <taxon>Trypanosomatida</taxon>
        <taxon>Trypanosomatidae</taxon>
        <taxon>Trypanosoma</taxon>
    </lineage>
</organism>
<evidence type="ECO:0000313" key="2">
    <source>
        <dbReference type="EMBL" id="ORC88253.1"/>
    </source>
</evidence>
<reference evidence="2 3" key="1">
    <citation type="submission" date="2017-03" db="EMBL/GenBank/DDBJ databases">
        <title>An alternative strategy for trypanosome survival in the mammalian bloodstream revealed through genome and transcriptome analysis of the ubiquitous bovine parasite Trypanosoma (Megatrypanum) theileri.</title>
        <authorList>
            <person name="Kelly S."/>
            <person name="Ivens A."/>
            <person name="Mott A."/>
            <person name="O'Neill E."/>
            <person name="Emms D."/>
            <person name="Macleod O."/>
            <person name="Voorheis P."/>
            <person name="Matthews J."/>
            <person name="Matthews K."/>
            <person name="Carrington M."/>
        </authorList>
    </citation>
    <scope>NUCLEOTIDE SEQUENCE [LARGE SCALE GENOMIC DNA]</scope>
    <source>
        <strain evidence="2">Edinburgh</strain>
    </source>
</reference>
<dbReference type="AlphaFoldDB" id="A0A1X0NUT9"/>
<comment type="caution">
    <text evidence="2">The sequence shown here is derived from an EMBL/GenBank/DDBJ whole genome shotgun (WGS) entry which is preliminary data.</text>
</comment>
<keyword evidence="3" id="KW-1185">Reference proteome</keyword>
<evidence type="ECO:0000256" key="1">
    <source>
        <dbReference type="SAM" id="MobiDB-lite"/>
    </source>
</evidence>
<feature type="compositionally biased region" description="Acidic residues" evidence="1">
    <location>
        <begin position="352"/>
        <end position="361"/>
    </location>
</feature>